<dbReference type="Proteomes" id="UP000245489">
    <property type="component" value="Unassembled WGS sequence"/>
</dbReference>
<dbReference type="InterPro" id="IPR004960">
    <property type="entry name" value="LipA_acyltrans"/>
</dbReference>
<reference evidence="8 9" key="1">
    <citation type="submission" date="2018-05" db="EMBL/GenBank/DDBJ databases">
        <title>Genomic Encyclopedia of Archaeal and Bacterial Type Strains, Phase II (KMG-II): from individual species to whole genera.</title>
        <authorList>
            <person name="Goeker M."/>
        </authorList>
    </citation>
    <scope>NUCLEOTIDE SEQUENCE [LARGE SCALE GENOMIC DNA]</scope>
    <source>
        <strain evidence="8 9">DSM 22214</strain>
    </source>
</reference>
<protein>
    <submittedName>
        <fullName evidence="8">KDO2-lipid IV(A) lauroyltransferase</fullName>
    </submittedName>
</protein>
<dbReference type="AlphaFoldDB" id="A0A316EKL8"/>
<sequence>MFFINLFSKLPFFVLYGISNFAYFIIYRVVGYRKKVVFENLRNSFPDKSESEIKQIAKDFYQHIADLFIEFIKGYSISKEEIEKRVKIVNIEAIKQYTDQNQSVIIVTGHISNWEWLLHPLNLTEIPMDIVYQKLSSPFFNELTLFIRSRFAITPLIEKDDTLRRTVERKDITRALVMGSDQSPQNWKAAYWTNFLNQDSAFFTGTERIARKFDYPVIFSEMRRIKRGYYEIEFTEIANPREFKELPMGEITERFIQILDKSIHKYPADYLWSHRRWKHKRTEEDTVKTNFRELRS</sequence>
<evidence type="ECO:0000313" key="8">
    <source>
        <dbReference type="EMBL" id="PWK29452.1"/>
    </source>
</evidence>
<dbReference type="GO" id="GO:0009247">
    <property type="term" value="P:glycolipid biosynthetic process"/>
    <property type="evidence" value="ECO:0007669"/>
    <property type="project" value="UniProtKB-ARBA"/>
</dbReference>
<keyword evidence="4 8" id="KW-0808">Transferase</keyword>
<feature type="transmembrane region" description="Helical" evidence="7">
    <location>
        <begin position="12"/>
        <end position="30"/>
    </location>
</feature>
<dbReference type="GO" id="GO:0016746">
    <property type="term" value="F:acyltransferase activity"/>
    <property type="evidence" value="ECO:0007669"/>
    <property type="project" value="UniProtKB-KW"/>
</dbReference>
<evidence type="ECO:0000256" key="2">
    <source>
        <dbReference type="ARBA" id="ARBA00022475"/>
    </source>
</evidence>
<keyword evidence="5 7" id="KW-0472">Membrane</keyword>
<comment type="caution">
    <text evidence="8">The sequence shown here is derived from an EMBL/GenBank/DDBJ whole genome shotgun (WGS) entry which is preliminary data.</text>
</comment>
<dbReference type="EMBL" id="QGGO01000001">
    <property type="protein sequence ID" value="PWK29452.1"/>
    <property type="molecule type" value="Genomic_DNA"/>
</dbReference>
<accession>A0A316EKL8</accession>
<evidence type="ECO:0000256" key="3">
    <source>
        <dbReference type="ARBA" id="ARBA00022519"/>
    </source>
</evidence>
<keyword evidence="7" id="KW-0812">Transmembrane</keyword>
<dbReference type="CDD" id="cd07984">
    <property type="entry name" value="LPLAT_LABLAT-like"/>
    <property type="match status" value="1"/>
</dbReference>
<proteinExistence type="predicted"/>
<evidence type="ECO:0000256" key="4">
    <source>
        <dbReference type="ARBA" id="ARBA00022679"/>
    </source>
</evidence>
<keyword evidence="7" id="KW-1133">Transmembrane helix</keyword>
<keyword evidence="9" id="KW-1185">Reference proteome</keyword>
<name>A0A316EKL8_9BACT</name>
<gene>
    <name evidence="8" type="ORF">LV89_00292</name>
</gene>
<comment type="subcellular location">
    <subcellularLocation>
        <location evidence="1">Cell inner membrane</location>
    </subcellularLocation>
</comment>
<keyword evidence="6" id="KW-0012">Acyltransferase</keyword>
<dbReference type="Pfam" id="PF03279">
    <property type="entry name" value="Lip_A_acyltrans"/>
    <property type="match status" value="1"/>
</dbReference>
<dbReference type="RefSeq" id="WP_109741073.1">
    <property type="nucleotide sequence ID" value="NZ_QGGO01000001.1"/>
</dbReference>
<keyword evidence="2" id="KW-1003">Cell membrane</keyword>
<dbReference type="PANTHER" id="PTHR30606">
    <property type="entry name" value="LIPID A BIOSYNTHESIS LAUROYL ACYLTRANSFERASE"/>
    <property type="match status" value="1"/>
</dbReference>
<dbReference type="OrthoDB" id="9801955at2"/>
<dbReference type="PANTHER" id="PTHR30606:SF10">
    <property type="entry name" value="PHOSPHATIDYLINOSITOL MANNOSIDE ACYLTRANSFERASE"/>
    <property type="match status" value="1"/>
</dbReference>
<evidence type="ECO:0000313" key="9">
    <source>
        <dbReference type="Proteomes" id="UP000245489"/>
    </source>
</evidence>
<organism evidence="8 9">
    <name type="scientific">Arcicella aurantiaca</name>
    <dbReference type="NCBI Taxonomy" id="591202"/>
    <lineage>
        <taxon>Bacteria</taxon>
        <taxon>Pseudomonadati</taxon>
        <taxon>Bacteroidota</taxon>
        <taxon>Cytophagia</taxon>
        <taxon>Cytophagales</taxon>
        <taxon>Flectobacillaceae</taxon>
        <taxon>Arcicella</taxon>
    </lineage>
</organism>
<evidence type="ECO:0000256" key="6">
    <source>
        <dbReference type="ARBA" id="ARBA00023315"/>
    </source>
</evidence>
<evidence type="ECO:0000256" key="7">
    <source>
        <dbReference type="SAM" id="Phobius"/>
    </source>
</evidence>
<dbReference type="GO" id="GO:0005886">
    <property type="term" value="C:plasma membrane"/>
    <property type="evidence" value="ECO:0007669"/>
    <property type="project" value="UniProtKB-SubCell"/>
</dbReference>
<keyword evidence="3" id="KW-0997">Cell inner membrane</keyword>
<evidence type="ECO:0000256" key="5">
    <source>
        <dbReference type="ARBA" id="ARBA00023136"/>
    </source>
</evidence>
<evidence type="ECO:0000256" key="1">
    <source>
        <dbReference type="ARBA" id="ARBA00004533"/>
    </source>
</evidence>